<protein>
    <submittedName>
        <fullName evidence="2">Uncharacterized protein</fullName>
    </submittedName>
</protein>
<dbReference type="PANTHER" id="PTHR33223:SF9">
    <property type="entry name" value="RETROTRANSPOSON GAG DOMAIN-CONTAINING PROTEIN"/>
    <property type="match status" value="1"/>
</dbReference>
<dbReference type="Proteomes" id="UP001229421">
    <property type="component" value="Unassembled WGS sequence"/>
</dbReference>
<evidence type="ECO:0000256" key="1">
    <source>
        <dbReference type="SAM" id="MobiDB-lite"/>
    </source>
</evidence>
<comment type="caution">
    <text evidence="2">The sequence shown here is derived from an EMBL/GenBank/DDBJ whole genome shotgun (WGS) entry which is preliminary data.</text>
</comment>
<organism evidence="2 3">
    <name type="scientific">Tagetes erecta</name>
    <name type="common">African marigold</name>
    <dbReference type="NCBI Taxonomy" id="13708"/>
    <lineage>
        <taxon>Eukaryota</taxon>
        <taxon>Viridiplantae</taxon>
        <taxon>Streptophyta</taxon>
        <taxon>Embryophyta</taxon>
        <taxon>Tracheophyta</taxon>
        <taxon>Spermatophyta</taxon>
        <taxon>Magnoliopsida</taxon>
        <taxon>eudicotyledons</taxon>
        <taxon>Gunneridae</taxon>
        <taxon>Pentapetalae</taxon>
        <taxon>asterids</taxon>
        <taxon>campanulids</taxon>
        <taxon>Asterales</taxon>
        <taxon>Asteraceae</taxon>
        <taxon>Asteroideae</taxon>
        <taxon>Heliantheae alliance</taxon>
        <taxon>Tageteae</taxon>
        <taxon>Tagetes</taxon>
    </lineage>
</organism>
<proteinExistence type="predicted"/>
<feature type="compositionally biased region" description="Basic and acidic residues" evidence="1">
    <location>
        <begin position="385"/>
        <end position="396"/>
    </location>
</feature>
<feature type="compositionally biased region" description="Basic and acidic residues" evidence="1">
    <location>
        <begin position="368"/>
        <end position="378"/>
    </location>
</feature>
<feature type="region of interest" description="Disordered" evidence="1">
    <location>
        <begin position="368"/>
        <end position="398"/>
    </location>
</feature>
<accession>A0AAD8NX41</accession>
<dbReference type="AlphaFoldDB" id="A0AAD8NX41"/>
<dbReference type="PANTHER" id="PTHR33223">
    <property type="entry name" value="CCHC-TYPE DOMAIN-CONTAINING PROTEIN"/>
    <property type="match status" value="1"/>
</dbReference>
<sequence length="421" mass="48386">MPSSLSLIPLSSSSLGPVKIKDATNKKPSMKAFMEQQNMANQRILREIEDITKSKKHMEEASPYIPKALDINTPGSLAQQNMGSDPSINQDPPCLRDPFIIQDPQCNLFRVLPSSRIKDPFFRIQDPQACSGRRLLKSMTAISFPCRPTLPLRHLSQLRYLIQDTTTEHDILNREISRFAPPICDAEISKRFQTPNMKLYDGSSDPEEHLTQYRERMEINPIPEKLKEACLGKDYVCKFGMEVLEIANLDMVTAVQAFKMGLKKDSPFHDDLVMTPCRNLGEVRTRALRFIRLEDNKKIQDRIGSTIKQEHQDKKQGSLFKNNKTKPYFKHDNQNVHVVEYDEDEEEREIGYLLSKGHFKDLFGRKKQRIQDPEKVPEKAAQPPHDARAMDTRDEGSTLNVSPMCEIVISLRSSEYKHFKT</sequence>
<evidence type="ECO:0000313" key="3">
    <source>
        <dbReference type="Proteomes" id="UP001229421"/>
    </source>
</evidence>
<name>A0AAD8NX41_TARER</name>
<dbReference type="EMBL" id="JAUHHV010000005">
    <property type="protein sequence ID" value="KAK1423949.1"/>
    <property type="molecule type" value="Genomic_DNA"/>
</dbReference>
<evidence type="ECO:0000313" key="2">
    <source>
        <dbReference type="EMBL" id="KAK1423949.1"/>
    </source>
</evidence>
<reference evidence="2" key="1">
    <citation type="journal article" date="2023" name="bioRxiv">
        <title>Improved chromosome-level genome assembly for marigold (Tagetes erecta).</title>
        <authorList>
            <person name="Jiang F."/>
            <person name="Yuan L."/>
            <person name="Wang S."/>
            <person name="Wang H."/>
            <person name="Xu D."/>
            <person name="Wang A."/>
            <person name="Fan W."/>
        </authorList>
    </citation>
    <scope>NUCLEOTIDE SEQUENCE</scope>
    <source>
        <strain evidence="2">WSJ</strain>
        <tissue evidence="2">Leaf</tissue>
    </source>
</reference>
<gene>
    <name evidence="2" type="ORF">QVD17_19260</name>
</gene>
<keyword evidence="3" id="KW-1185">Reference proteome</keyword>